<reference evidence="9 10" key="1">
    <citation type="journal article" date="2024" name="Nat. Commun.">
        <title>Phylogenomics reveals the evolutionary origins of lichenization in chlorophyte algae.</title>
        <authorList>
            <person name="Puginier C."/>
            <person name="Libourel C."/>
            <person name="Otte J."/>
            <person name="Skaloud P."/>
            <person name="Haon M."/>
            <person name="Grisel S."/>
            <person name="Petersen M."/>
            <person name="Berrin J.G."/>
            <person name="Delaux P.M."/>
            <person name="Dal Grande F."/>
            <person name="Keller J."/>
        </authorList>
    </citation>
    <scope>NUCLEOTIDE SEQUENCE [LARGE SCALE GENOMIC DNA]</scope>
    <source>
        <strain evidence="9 10">SAG 245.80</strain>
    </source>
</reference>
<evidence type="ECO:0000256" key="2">
    <source>
        <dbReference type="ARBA" id="ARBA00006283"/>
    </source>
</evidence>
<comment type="caution">
    <text evidence="9">The sequence shown here is derived from an EMBL/GenBank/DDBJ whole genome shotgun (WGS) entry which is preliminary data.</text>
</comment>
<dbReference type="InterPro" id="IPR024145">
    <property type="entry name" value="His_deAcase_SAP30/SAP30L"/>
</dbReference>
<dbReference type="PANTHER" id="PTHR13286">
    <property type="entry name" value="SAP30"/>
    <property type="match status" value="1"/>
</dbReference>
<evidence type="ECO:0000259" key="8">
    <source>
        <dbReference type="Pfam" id="PF13867"/>
    </source>
</evidence>
<accession>A0AAW1QMK9</accession>
<comment type="similarity">
    <text evidence="2">Belongs to the SAP30 family.</text>
</comment>
<keyword evidence="10" id="KW-1185">Reference proteome</keyword>
<dbReference type="PANTHER" id="PTHR13286:SF6">
    <property type="entry name" value="HISTONE DEACETYLASE COMPLEX SUBUNIT SAP30L-RELATED"/>
    <property type="match status" value="1"/>
</dbReference>
<dbReference type="InterPro" id="IPR025718">
    <property type="entry name" value="SAP30_Sin3-bd"/>
</dbReference>
<dbReference type="AlphaFoldDB" id="A0AAW1QMK9"/>
<dbReference type="GO" id="GO:0000118">
    <property type="term" value="C:histone deacetylase complex"/>
    <property type="evidence" value="ECO:0007669"/>
    <property type="project" value="TreeGrafter"/>
</dbReference>
<dbReference type="Proteomes" id="UP001445335">
    <property type="component" value="Unassembled WGS sequence"/>
</dbReference>
<evidence type="ECO:0000256" key="7">
    <source>
        <dbReference type="SAM" id="MobiDB-lite"/>
    </source>
</evidence>
<name>A0AAW1QMK9_9CHLO</name>
<evidence type="ECO:0000256" key="1">
    <source>
        <dbReference type="ARBA" id="ARBA00004123"/>
    </source>
</evidence>
<evidence type="ECO:0000256" key="5">
    <source>
        <dbReference type="ARBA" id="ARBA00023163"/>
    </source>
</evidence>
<dbReference type="GO" id="GO:0006355">
    <property type="term" value="P:regulation of DNA-templated transcription"/>
    <property type="evidence" value="ECO:0007669"/>
    <property type="project" value="TreeGrafter"/>
</dbReference>
<evidence type="ECO:0000313" key="9">
    <source>
        <dbReference type="EMBL" id="KAK9822679.1"/>
    </source>
</evidence>
<comment type="subcellular location">
    <subcellularLocation>
        <location evidence="1">Nucleus</location>
    </subcellularLocation>
</comment>
<evidence type="ECO:0000256" key="3">
    <source>
        <dbReference type="ARBA" id="ARBA00022491"/>
    </source>
</evidence>
<gene>
    <name evidence="9" type="ORF">WJX81_008218</name>
</gene>
<keyword evidence="5" id="KW-0804">Transcription</keyword>
<proteinExistence type="inferred from homology"/>
<feature type="domain" description="Histone deacetylase complex subunit SAP30 Sin3 binding" evidence="8">
    <location>
        <begin position="147"/>
        <end position="201"/>
    </location>
</feature>
<evidence type="ECO:0000256" key="6">
    <source>
        <dbReference type="ARBA" id="ARBA00023242"/>
    </source>
</evidence>
<dbReference type="EMBL" id="JALJOU010000085">
    <property type="protein sequence ID" value="KAK9822679.1"/>
    <property type="molecule type" value="Genomic_DNA"/>
</dbReference>
<dbReference type="InterPro" id="IPR038291">
    <property type="entry name" value="SAP30_C_sf"/>
</dbReference>
<keyword evidence="3" id="KW-0678">Repressor</keyword>
<organism evidence="9 10">
    <name type="scientific">Elliptochloris bilobata</name>
    <dbReference type="NCBI Taxonomy" id="381761"/>
    <lineage>
        <taxon>Eukaryota</taxon>
        <taxon>Viridiplantae</taxon>
        <taxon>Chlorophyta</taxon>
        <taxon>core chlorophytes</taxon>
        <taxon>Trebouxiophyceae</taxon>
        <taxon>Trebouxiophyceae incertae sedis</taxon>
        <taxon>Elliptochloris clade</taxon>
        <taxon>Elliptochloris</taxon>
    </lineage>
</organism>
<keyword evidence="4" id="KW-0805">Transcription regulation</keyword>
<evidence type="ECO:0000256" key="4">
    <source>
        <dbReference type="ARBA" id="ARBA00023015"/>
    </source>
</evidence>
<dbReference type="Gene3D" id="6.10.160.20">
    <property type="match status" value="1"/>
</dbReference>
<protein>
    <recommendedName>
        <fullName evidence="8">Histone deacetylase complex subunit SAP30 Sin3 binding domain-containing protein</fullName>
    </recommendedName>
</protein>
<evidence type="ECO:0000313" key="10">
    <source>
        <dbReference type="Proteomes" id="UP001445335"/>
    </source>
</evidence>
<keyword evidence="6" id="KW-0539">Nucleus</keyword>
<dbReference type="GO" id="GO:0003712">
    <property type="term" value="F:transcription coregulator activity"/>
    <property type="evidence" value="ECO:0007669"/>
    <property type="project" value="TreeGrafter"/>
</dbReference>
<sequence length="214" mass="23442">MTPGISQAPLHADVGEWGVEEDNEALLAKHTQVRVIGNNRTRAGVVGLVGVVKRAVGLGGWHWLQLSTGEEVRLQRNALVVLALPQGDELNASEPEEGGNLARPQGGAVPQLRVKRQRPLERASSGDNPCERRLTRHNGPRVDFGQLHPNSLKRYQRYYGEELPDVGPMASKDQLVAAVGRHFMRQVVDEPLVIANFFSAAQGGLHSDKAEQLY</sequence>
<feature type="region of interest" description="Disordered" evidence="7">
    <location>
        <begin position="90"/>
        <end position="145"/>
    </location>
</feature>
<dbReference type="Pfam" id="PF13867">
    <property type="entry name" value="SAP30_Sin3_bdg"/>
    <property type="match status" value="1"/>
</dbReference>